<feature type="region of interest" description="Disordered" evidence="1">
    <location>
        <begin position="216"/>
        <end position="254"/>
    </location>
</feature>
<evidence type="ECO:0000256" key="1">
    <source>
        <dbReference type="SAM" id="MobiDB-lite"/>
    </source>
</evidence>
<reference evidence="3" key="3">
    <citation type="submission" date="2015-06" db="UniProtKB">
        <authorList>
            <consortium name="EnsemblMetazoa"/>
        </authorList>
    </citation>
    <scope>IDENTIFICATION</scope>
</reference>
<proteinExistence type="predicted"/>
<gene>
    <name evidence="3" type="primary">20205099</name>
    <name evidence="2" type="ORF">HELRODRAFT_174731</name>
</gene>
<dbReference type="EMBL" id="KB096743">
    <property type="protein sequence ID" value="ESO01747.1"/>
    <property type="molecule type" value="Genomic_DNA"/>
</dbReference>
<dbReference type="EMBL" id="AMQM01005017">
    <property type="status" value="NOT_ANNOTATED_CDS"/>
    <property type="molecule type" value="Genomic_DNA"/>
</dbReference>
<dbReference type="Proteomes" id="UP000015101">
    <property type="component" value="Unassembled WGS sequence"/>
</dbReference>
<protein>
    <submittedName>
        <fullName evidence="2 3">Uncharacterized protein</fullName>
    </submittedName>
</protein>
<sequence length="426" mass="49581">MDSAPCMFKPNYLKSKTWFVGERTYIEQYAKNFKLCHPLHRNTEEYNREVGFLFKQRPCIYTPRMFCLASMLFEKLKDDNVDNMRTIQELKMKSKIRNKMQQLKEERERSVRHNRAFEKSSIDDKEPSKGEHWQRFTSADVVKLRRKEMEEMDKNNVPNFADEDTNFFIDNVTTNEDGDENNLENIRNKNKIESNLSLLNSKENTIIYDDANKSANKNIDTKENDKLNHLPVVDNEDEKSSDNNSDRIFYKPSPVDDNALEYENFVREEIENVKATTHVRIADDKKTTFAAHEDNLLSDNDDDEPLDKNGLRKSITATFREKPASTKSLKTDPKSSGLRYTKSAGTVQNPKTVPKSNKVKSQSGRAVSKLSFNDSRSKKLLSDSKKTKQAPPDDMQNDWDIPEFESEYEKRRTLELVFETLKCTAT</sequence>
<evidence type="ECO:0000313" key="2">
    <source>
        <dbReference type="EMBL" id="ESO01747.1"/>
    </source>
</evidence>
<feature type="compositionally biased region" description="Polar residues" evidence="1">
    <location>
        <begin position="343"/>
        <end position="373"/>
    </location>
</feature>
<feature type="region of interest" description="Disordered" evidence="1">
    <location>
        <begin position="295"/>
        <end position="314"/>
    </location>
</feature>
<feature type="compositionally biased region" description="Basic and acidic residues" evidence="1">
    <location>
        <begin position="320"/>
        <end position="333"/>
    </location>
</feature>
<feature type="compositionally biased region" description="Basic and acidic residues" evidence="1">
    <location>
        <begin position="238"/>
        <end position="249"/>
    </location>
</feature>
<dbReference type="GeneID" id="20205099"/>
<name>T1F8F0_HELRO</name>
<feature type="region of interest" description="Disordered" evidence="1">
    <location>
        <begin position="320"/>
        <end position="400"/>
    </location>
</feature>
<dbReference type="RefSeq" id="XP_009020401.1">
    <property type="nucleotide sequence ID" value="XM_009022153.1"/>
</dbReference>
<dbReference type="KEGG" id="hro:HELRODRAFT_174731"/>
<feature type="compositionally biased region" description="Basic and acidic residues" evidence="1">
    <location>
        <begin position="219"/>
        <end position="228"/>
    </location>
</feature>
<keyword evidence="4" id="KW-1185">Reference proteome</keyword>
<dbReference type="InParanoid" id="T1F8F0"/>
<accession>T1F8F0</accession>
<feature type="compositionally biased region" description="Basic and acidic residues" evidence="1">
    <location>
        <begin position="375"/>
        <end position="386"/>
    </location>
</feature>
<organism evidence="3 4">
    <name type="scientific">Helobdella robusta</name>
    <name type="common">Californian leech</name>
    <dbReference type="NCBI Taxonomy" id="6412"/>
    <lineage>
        <taxon>Eukaryota</taxon>
        <taxon>Metazoa</taxon>
        <taxon>Spiralia</taxon>
        <taxon>Lophotrochozoa</taxon>
        <taxon>Annelida</taxon>
        <taxon>Clitellata</taxon>
        <taxon>Hirudinea</taxon>
        <taxon>Rhynchobdellida</taxon>
        <taxon>Glossiphoniidae</taxon>
        <taxon>Helobdella</taxon>
    </lineage>
</organism>
<reference evidence="2 4" key="2">
    <citation type="journal article" date="2013" name="Nature">
        <title>Insights into bilaterian evolution from three spiralian genomes.</title>
        <authorList>
            <person name="Simakov O."/>
            <person name="Marletaz F."/>
            <person name="Cho S.J."/>
            <person name="Edsinger-Gonzales E."/>
            <person name="Havlak P."/>
            <person name="Hellsten U."/>
            <person name="Kuo D.H."/>
            <person name="Larsson T."/>
            <person name="Lv J."/>
            <person name="Arendt D."/>
            <person name="Savage R."/>
            <person name="Osoegawa K."/>
            <person name="de Jong P."/>
            <person name="Grimwood J."/>
            <person name="Chapman J.A."/>
            <person name="Shapiro H."/>
            <person name="Aerts A."/>
            <person name="Otillar R.P."/>
            <person name="Terry A.Y."/>
            <person name="Boore J.L."/>
            <person name="Grigoriev I.V."/>
            <person name="Lindberg D.R."/>
            <person name="Seaver E.C."/>
            <person name="Weisblat D.A."/>
            <person name="Putnam N.H."/>
            <person name="Rokhsar D.S."/>
        </authorList>
    </citation>
    <scope>NUCLEOTIDE SEQUENCE</scope>
</reference>
<reference evidence="4" key="1">
    <citation type="submission" date="2012-12" db="EMBL/GenBank/DDBJ databases">
        <authorList>
            <person name="Hellsten U."/>
            <person name="Grimwood J."/>
            <person name="Chapman J.A."/>
            <person name="Shapiro H."/>
            <person name="Aerts A."/>
            <person name="Otillar R.P."/>
            <person name="Terry A.Y."/>
            <person name="Boore J.L."/>
            <person name="Simakov O."/>
            <person name="Marletaz F."/>
            <person name="Cho S.-J."/>
            <person name="Edsinger-Gonzales E."/>
            <person name="Havlak P."/>
            <person name="Kuo D.-H."/>
            <person name="Larsson T."/>
            <person name="Lv J."/>
            <person name="Arendt D."/>
            <person name="Savage R."/>
            <person name="Osoegawa K."/>
            <person name="de Jong P."/>
            <person name="Lindberg D.R."/>
            <person name="Seaver E.C."/>
            <person name="Weisblat D.A."/>
            <person name="Putnam N.H."/>
            <person name="Grigoriev I.V."/>
            <person name="Rokhsar D.S."/>
        </authorList>
    </citation>
    <scope>NUCLEOTIDE SEQUENCE</scope>
</reference>
<evidence type="ECO:0000313" key="3">
    <source>
        <dbReference type="EnsemblMetazoa" id="HelroP174731"/>
    </source>
</evidence>
<dbReference type="HOGENOM" id="CLU_644484_0_0_1"/>
<feature type="region of interest" description="Disordered" evidence="1">
    <location>
        <begin position="102"/>
        <end position="134"/>
    </location>
</feature>
<dbReference type="CTD" id="20205099"/>
<dbReference type="EnsemblMetazoa" id="HelroT174731">
    <property type="protein sequence ID" value="HelroP174731"/>
    <property type="gene ID" value="HelroG174731"/>
</dbReference>
<dbReference type="AlphaFoldDB" id="T1F8F0"/>
<evidence type="ECO:0000313" key="4">
    <source>
        <dbReference type="Proteomes" id="UP000015101"/>
    </source>
</evidence>